<protein>
    <recommendedName>
        <fullName evidence="3">BTB domain-containing protein</fullName>
    </recommendedName>
</protein>
<dbReference type="AlphaFoldDB" id="A0A1E3JNQ5"/>
<dbReference type="EMBL" id="MEKH01000010">
    <property type="protein sequence ID" value="ODO01757.1"/>
    <property type="molecule type" value="Genomic_DNA"/>
</dbReference>
<dbReference type="Proteomes" id="UP000095149">
    <property type="component" value="Unassembled WGS sequence"/>
</dbReference>
<reference evidence="1 2" key="1">
    <citation type="submission" date="2016-06" db="EMBL/GenBank/DDBJ databases">
        <title>Evolution of pathogenesis and genome organization in the Tremellales.</title>
        <authorList>
            <person name="Cuomo C."/>
            <person name="Litvintseva A."/>
            <person name="Heitman J."/>
            <person name="Chen Y."/>
            <person name="Sun S."/>
            <person name="Springer D."/>
            <person name="Dromer F."/>
            <person name="Young S."/>
            <person name="Zeng Q."/>
            <person name="Chapman S."/>
            <person name="Gujja S."/>
            <person name="Saif S."/>
            <person name="Birren B."/>
        </authorList>
    </citation>
    <scope>NUCLEOTIDE SEQUENCE [LARGE SCALE GENOMIC DNA]</scope>
    <source>
        <strain evidence="1 2">CBS 6273</strain>
    </source>
</reference>
<evidence type="ECO:0000313" key="1">
    <source>
        <dbReference type="EMBL" id="ODO01757.1"/>
    </source>
</evidence>
<gene>
    <name evidence="1" type="ORF">I350_06586</name>
</gene>
<accession>A0A1E3JNQ5</accession>
<evidence type="ECO:0000313" key="2">
    <source>
        <dbReference type="Proteomes" id="UP000095149"/>
    </source>
</evidence>
<sequence length="252" mass="28839">MGDADNKQDEVKLNISQRWNDPNADQALKVVSSDGMIFYIPAYIFQSQRHGPPHHQRLHDFTPTSADSSKTLLFTDDTLESSSVLHFFLSVIGDKSLEAALQESATTDYVPLYHYTMMFAKKWDCPQALKLLEGWLLRLALMGQKHPHIKPLDVFILAAKFDDRQTAARVIAEYQTSEDCLEPPHSGRWGFIPSNQELQMNNIPRQAWEEIPPAYAYALQRSFSLWSYCPHCKNTRSDGPERAAFFLECLDE</sequence>
<organism evidence="1 2">
    <name type="scientific">Cryptococcus amylolentus CBS 6273</name>
    <dbReference type="NCBI Taxonomy" id="1296118"/>
    <lineage>
        <taxon>Eukaryota</taxon>
        <taxon>Fungi</taxon>
        <taxon>Dikarya</taxon>
        <taxon>Basidiomycota</taxon>
        <taxon>Agaricomycotina</taxon>
        <taxon>Tremellomycetes</taxon>
        <taxon>Tremellales</taxon>
        <taxon>Cryptococcaceae</taxon>
        <taxon>Cryptococcus</taxon>
    </lineage>
</organism>
<evidence type="ECO:0008006" key="3">
    <source>
        <dbReference type="Google" id="ProtNLM"/>
    </source>
</evidence>
<comment type="caution">
    <text evidence="1">The sequence shown here is derived from an EMBL/GenBank/DDBJ whole genome shotgun (WGS) entry which is preliminary data.</text>
</comment>
<name>A0A1E3JNQ5_9TREE</name>
<proteinExistence type="predicted"/>